<sequence length="159" mass="16255">MKPVLALTVCLSGIMGAEAWVLPPGGAPKAGYALRPEDKSGNKNAADTKIKFSPGGSSSSSSKSNGVVAGFINPKTGGSKRSGIDRRDDGDDGDDDSSDDGAEGDPEVTIFTRPATRIGTLKKGETSGNDDGGADDKKSGSKGSDDKKVDDFKKKSKST</sequence>
<name>A0A2H3GWR1_FUSOX</name>
<dbReference type="Proteomes" id="UP000219602">
    <property type="component" value="Chromosome 10"/>
</dbReference>
<feature type="signal peptide" evidence="2">
    <location>
        <begin position="1"/>
        <end position="19"/>
    </location>
</feature>
<feature type="compositionally biased region" description="Acidic residues" evidence="1">
    <location>
        <begin position="90"/>
        <end position="106"/>
    </location>
</feature>
<reference evidence="3 4" key="1">
    <citation type="journal article" date="2016" name="Environ. Microbiol.">
        <title>Effector profiles distinguish formae speciales of Fusarium oxysporum.</title>
        <authorList>
            <person name="van Dam P."/>
            <person name="Fokkens L."/>
            <person name="Schmidt S.M."/>
            <person name="Linmans J.H."/>
            <person name="Kistler H.C."/>
            <person name="Ma L.J."/>
            <person name="Rep M."/>
        </authorList>
    </citation>
    <scope>NUCLEOTIDE SEQUENCE [LARGE SCALE GENOMIC DNA]</scope>
    <source>
        <strain evidence="3 4">Forc016</strain>
    </source>
</reference>
<feature type="compositionally biased region" description="Basic and acidic residues" evidence="1">
    <location>
        <begin position="134"/>
        <end position="153"/>
    </location>
</feature>
<protein>
    <submittedName>
        <fullName evidence="3">Uncharacterized protein</fullName>
    </submittedName>
</protein>
<evidence type="ECO:0000256" key="1">
    <source>
        <dbReference type="SAM" id="MobiDB-lite"/>
    </source>
</evidence>
<feature type="chain" id="PRO_5013615032" evidence="2">
    <location>
        <begin position="20"/>
        <end position="159"/>
    </location>
</feature>
<dbReference type="EMBL" id="MABQ02000008">
    <property type="protein sequence ID" value="PCD28772.1"/>
    <property type="molecule type" value="Genomic_DNA"/>
</dbReference>
<dbReference type="AlphaFoldDB" id="A0A2H3GWR1"/>
<dbReference type="STRING" id="327505.A0A2H3GWR1"/>
<accession>A0A2H3GWR1</accession>
<comment type="caution">
    <text evidence="3">The sequence shown here is derived from an EMBL/GenBank/DDBJ whole genome shotgun (WGS) entry which is preliminary data.</text>
</comment>
<reference evidence="3 4" key="2">
    <citation type="journal article" date="2017" name="Sci. Rep.">
        <title>A mobile pathogenicity chromosome in Fusarium oxysporum for infection of multiple cucurbit species.</title>
        <authorList>
            <person name="van Dam P."/>
            <person name="Fokkens L."/>
            <person name="Ayukawa Y."/>
            <person name="van der Gragt M."/>
            <person name="Ter Horst A."/>
            <person name="Brankovics B."/>
            <person name="Houterman P.M."/>
            <person name="Arie T."/>
            <person name="Rep M."/>
        </authorList>
    </citation>
    <scope>NUCLEOTIDE SEQUENCE [LARGE SCALE GENOMIC DNA]</scope>
    <source>
        <strain evidence="3 4">Forc016</strain>
    </source>
</reference>
<keyword evidence="2" id="KW-0732">Signal</keyword>
<gene>
    <name evidence="3" type="ORF">AU210_011329</name>
</gene>
<organism evidence="3 4">
    <name type="scientific">Fusarium oxysporum f. sp. radicis-cucumerinum</name>
    <dbReference type="NCBI Taxonomy" id="327505"/>
    <lineage>
        <taxon>Eukaryota</taxon>
        <taxon>Fungi</taxon>
        <taxon>Dikarya</taxon>
        <taxon>Ascomycota</taxon>
        <taxon>Pezizomycotina</taxon>
        <taxon>Sordariomycetes</taxon>
        <taxon>Hypocreomycetidae</taxon>
        <taxon>Hypocreales</taxon>
        <taxon>Nectriaceae</taxon>
        <taxon>Fusarium</taxon>
        <taxon>Fusarium oxysporum species complex</taxon>
    </lineage>
</organism>
<evidence type="ECO:0000256" key="2">
    <source>
        <dbReference type="SAM" id="SignalP"/>
    </source>
</evidence>
<feature type="compositionally biased region" description="Basic and acidic residues" evidence="1">
    <location>
        <begin position="35"/>
        <end position="50"/>
    </location>
</feature>
<evidence type="ECO:0000313" key="4">
    <source>
        <dbReference type="Proteomes" id="UP000219602"/>
    </source>
</evidence>
<evidence type="ECO:0000313" key="3">
    <source>
        <dbReference type="EMBL" id="PCD28772.1"/>
    </source>
</evidence>
<feature type="region of interest" description="Disordered" evidence="1">
    <location>
        <begin position="22"/>
        <end position="159"/>
    </location>
</feature>
<feature type="compositionally biased region" description="Low complexity" evidence="1">
    <location>
        <begin position="53"/>
        <end position="66"/>
    </location>
</feature>
<proteinExistence type="predicted"/>